<dbReference type="AlphaFoldDB" id="A0A1E7EWN2"/>
<feature type="region of interest" description="Disordered" evidence="1">
    <location>
        <begin position="1"/>
        <end position="48"/>
    </location>
</feature>
<protein>
    <submittedName>
        <fullName evidence="2">Uncharacterized protein</fullName>
    </submittedName>
</protein>
<dbReference type="Proteomes" id="UP000095751">
    <property type="component" value="Unassembled WGS sequence"/>
</dbReference>
<name>A0A1E7EWN2_9STRA</name>
<evidence type="ECO:0000313" key="3">
    <source>
        <dbReference type="Proteomes" id="UP000095751"/>
    </source>
</evidence>
<evidence type="ECO:0000313" key="2">
    <source>
        <dbReference type="EMBL" id="OEU10371.1"/>
    </source>
</evidence>
<reference evidence="2 3" key="1">
    <citation type="submission" date="2016-09" db="EMBL/GenBank/DDBJ databases">
        <title>Extensive genetic diversity and differential bi-allelic expression allows diatom success in the polar Southern Ocean.</title>
        <authorList>
            <consortium name="DOE Joint Genome Institute"/>
            <person name="Mock T."/>
            <person name="Otillar R.P."/>
            <person name="Strauss J."/>
            <person name="Dupont C."/>
            <person name="Frickenhaus S."/>
            <person name="Maumus F."/>
            <person name="Mcmullan M."/>
            <person name="Sanges R."/>
            <person name="Schmutz J."/>
            <person name="Toseland A."/>
            <person name="Valas R."/>
            <person name="Veluchamy A."/>
            <person name="Ward B.J."/>
            <person name="Allen A."/>
            <person name="Barry K."/>
            <person name="Falciatore A."/>
            <person name="Ferrante M."/>
            <person name="Fortunato A.E."/>
            <person name="Gloeckner G."/>
            <person name="Gruber A."/>
            <person name="Hipkin R."/>
            <person name="Janech M."/>
            <person name="Kroth P."/>
            <person name="Leese F."/>
            <person name="Lindquist E."/>
            <person name="Lyon B.R."/>
            <person name="Martin J."/>
            <person name="Mayer C."/>
            <person name="Parker M."/>
            <person name="Quesneville H."/>
            <person name="Raymond J."/>
            <person name="Uhlig C."/>
            <person name="Valentin K.U."/>
            <person name="Worden A.Z."/>
            <person name="Armbrust E.V."/>
            <person name="Bowler C."/>
            <person name="Green B."/>
            <person name="Moulton V."/>
            <person name="Van Oosterhout C."/>
            <person name="Grigoriev I."/>
        </authorList>
    </citation>
    <scope>NUCLEOTIDE SEQUENCE [LARGE SCALE GENOMIC DNA]</scope>
    <source>
        <strain evidence="2 3">CCMP1102</strain>
    </source>
</reference>
<sequence>MTSPKKMISTKCHHDDVSTGENSKVAATPTTGAISKKNKTNNNKFKDDGKSHVWLLSEPKMNIRVKELLGLAAGNGQCFIATRVNVIEAEQLCKEAKRIARIG</sequence>
<accession>A0A1E7EWN2</accession>
<dbReference type="KEGG" id="fcy:FRACYDRAFT_247406"/>
<proteinExistence type="predicted"/>
<dbReference type="InParanoid" id="A0A1E7EWN2"/>
<evidence type="ECO:0000256" key="1">
    <source>
        <dbReference type="SAM" id="MobiDB-lite"/>
    </source>
</evidence>
<dbReference type="EMBL" id="KV784372">
    <property type="protein sequence ID" value="OEU10371.1"/>
    <property type="molecule type" value="Genomic_DNA"/>
</dbReference>
<gene>
    <name evidence="2" type="ORF">FRACYDRAFT_247406</name>
</gene>
<organism evidence="2 3">
    <name type="scientific">Fragilariopsis cylindrus CCMP1102</name>
    <dbReference type="NCBI Taxonomy" id="635003"/>
    <lineage>
        <taxon>Eukaryota</taxon>
        <taxon>Sar</taxon>
        <taxon>Stramenopiles</taxon>
        <taxon>Ochrophyta</taxon>
        <taxon>Bacillariophyta</taxon>
        <taxon>Bacillariophyceae</taxon>
        <taxon>Bacillariophycidae</taxon>
        <taxon>Bacillariales</taxon>
        <taxon>Bacillariaceae</taxon>
        <taxon>Fragilariopsis</taxon>
    </lineage>
</organism>
<keyword evidence="3" id="KW-1185">Reference proteome</keyword>